<dbReference type="Gene3D" id="1.10.4030.10">
    <property type="entry name" value="Porin chaperone SurA, peptide-binding domain"/>
    <property type="match status" value="1"/>
</dbReference>
<accession>A0A9W5X6E7</accession>
<dbReference type="RefSeq" id="WP_088052257.1">
    <property type="nucleotide sequence ID" value="NZ_BMJD01000030.1"/>
</dbReference>
<keyword evidence="3" id="KW-1185">Reference proteome</keyword>
<dbReference type="InterPro" id="IPR027304">
    <property type="entry name" value="Trigger_fact/SurA_dom_sf"/>
</dbReference>
<reference evidence="2" key="2">
    <citation type="submission" date="2020-09" db="EMBL/GenBank/DDBJ databases">
        <authorList>
            <person name="Sun Q."/>
            <person name="Zhou Y."/>
        </authorList>
    </citation>
    <scope>NUCLEOTIDE SEQUENCE</scope>
    <source>
        <strain evidence="2">CGMCC 1.15454</strain>
    </source>
</reference>
<name>A0A9W5X6E7_9BACI</name>
<evidence type="ECO:0000313" key="3">
    <source>
        <dbReference type="Proteomes" id="UP000621492"/>
    </source>
</evidence>
<dbReference type="EMBL" id="BMJD01000030">
    <property type="protein sequence ID" value="GGB51954.1"/>
    <property type="molecule type" value="Genomic_DNA"/>
</dbReference>
<feature type="compositionally biased region" description="Basic and acidic residues" evidence="1">
    <location>
        <begin position="22"/>
        <end position="34"/>
    </location>
</feature>
<dbReference type="AlphaFoldDB" id="A0A9W5X6E7"/>
<proteinExistence type="predicted"/>
<organism evidence="2 3">
    <name type="scientific">Lentibacillus populi</name>
    <dbReference type="NCBI Taxonomy" id="1827502"/>
    <lineage>
        <taxon>Bacteria</taxon>
        <taxon>Bacillati</taxon>
        <taxon>Bacillota</taxon>
        <taxon>Bacilli</taxon>
        <taxon>Bacillales</taxon>
        <taxon>Bacillaceae</taxon>
        <taxon>Lentibacillus</taxon>
    </lineage>
</organism>
<reference evidence="2" key="1">
    <citation type="journal article" date="2014" name="Int. J. Syst. Evol. Microbiol.">
        <title>Complete genome sequence of Corynebacterium casei LMG S-19264T (=DSM 44701T), isolated from a smear-ripened cheese.</title>
        <authorList>
            <consortium name="US DOE Joint Genome Institute (JGI-PGF)"/>
            <person name="Walter F."/>
            <person name="Albersmeier A."/>
            <person name="Kalinowski J."/>
            <person name="Ruckert C."/>
        </authorList>
    </citation>
    <scope>NUCLEOTIDE SEQUENCE</scope>
    <source>
        <strain evidence="2">CGMCC 1.15454</strain>
    </source>
</reference>
<dbReference type="SUPFAM" id="SSF109998">
    <property type="entry name" value="Triger factor/SurA peptide-binding domain-like"/>
    <property type="match status" value="1"/>
</dbReference>
<comment type="caution">
    <text evidence="2">The sequence shown here is derived from an EMBL/GenBank/DDBJ whole genome shotgun (WGS) entry which is preliminary data.</text>
</comment>
<sequence>MWKWVMLIIITIGLFGCSQTTEDQKGNDDEKDTQQEDQSVSVAEKANSDTIVAKVADHEITGEDLHYEMKRLALISKLQGAEKKQEQPSSQIAIQELIRNHIIHQIAQEEGITVDKSKQQKRAQSVRQDVESSDGYTDLMQGIDEEKFWSREKDRYEIILEAEKLITKLMDGVQKKHPDYSKQALKFDAQKELEEIIQEELAETNVEIYD</sequence>
<evidence type="ECO:0000313" key="2">
    <source>
        <dbReference type="EMBL" id="GGB51954.1"/>
    </source>
</evidence>
<feature type="region of interest" description="Disordered" evidence="1">
    <location>
        <begin position="21"/>
        <end position="44"/>
    </location>
</feature>
<dbReference type="PROSITE" id="PS51257">
    <property type="entry name" value="PROKAR_LIPOPROTEIN"/>
    <property type="match status" value="1"/>
</dbReference>
<protein>
    <submittedName>
        <fullName evidence="2">Uncharacterized protein</fullName>
    </submittedName>
</protein>
<evidence type="ECO:0000256" key="1">
    <source>
        <dbReference type="SAM" id="MobiDB-lite"/>
    </source>
</evidence>
<gene>
    <name evidence="2" type="ORF">GCM10011409_31950</name>
</gene>
<dbReference type="Proteomes" id="UP000621492">
    <property type="component" value="Unassembled WGS sequence"/>
</dbReference>